<accession>A0A1V9Y1X1</accession>
<dbReference type="EMBL" id="MNPL01000755">
    <property type="protein sequence ID" value="OQR79732.1"/>
    <property type="molecule type" value="Genomic_DNA"/>
</dbReference>
<sequence length="70" mass="7967">MCDDFETTESMPLEKEVRGLMEERRASRASDNTGSSQRAERRGSQIDRVFVEDFAGNITAKTPEDVIKRD</sequence>
<feature type="compositionally biased region" description="Basic and acidic residues" evidence="1">
    <location>
        <begin position="12"/>
        <end position="28"/>
    </location>
</feature>
<keyword evidence="3" id="KW-1185">Reference proteome</keyword>
<proteinExistence type="predicted"/>
<evidence type="ECO:0000313" key="2">
    <source>
        <dbReference type="EMBL" id="OQR79732.1"/>
    </source>
</evidence>
<dbReference type="Proteomes" id="UP000192247">
    <property type="component" value="Unassembled WGS sequence"/>
</dbReference>
<feature type="region of interest" description="Disordered" evidence="1">
    <location>
        <begin position="1"/>
        <end position="45"/>
    </location>
</feature>
<evidence type="ECO:0000256" key="1">
    <source>
        <dbReference type="SAM" id="MobiDB-lite"/>
    </source>
</evidence>
<protein>
    <submittedName>
        <fullName evidence="2">Uncharacterized protein</fullName>
    </submittedName>
</protein>
<reference evidence="2 3" key="1">
    <citation type="journal article" date="2017" name="Gigascience">
        <title>Draft genome of the honey bee ectoparasitic mite, Tropilaelaps mercedesae, is shaped by the parasitic life history.</title>
        <authorList>
            <person name="Dong X."/>
            <person name="Armstrong S.D."/>
            <person name="Xia D."/>
            <person name="Makepeace B.L."/>
            <person name="Darby A.C."/>
            <person name="Kadowaki T."/>
        </authorList>
    </citation>
    <scope>NUCLEOTIDE SEQUENCE [LARGE SCALE GENOMIC DNA]</scope>
    <source>
        <strain evidence="2">Wuxi-XJTLU</strain>
    </source>
</reference>
<gene>
    <name evidence="2" type="ORF">BIW11_05527</name>
</gene>
<organism evidence="2 3">
    <name type="scientific">Tropilaelaps mercedesae</name>
    <dbReference type="NCBI Taxonomy" id="418985"/>
    <lineage>
        <taxon>Eukaryota</taxon>
        <taxon>Metazoa</taxon>
        <taxon>Ecdysozoa</taxon>
        <taxon>Arthropoda</taxon>
        <taxon>Chelicerata</taxon>
        <taxon>Arachnida</taxon>
        <taxon>Acari</taxon>
        <taxon>Parasitiformes</taxon>
        <taxon>Mesostigmata</taxon>
        <taxon>Gamasina</taxon>
        <taxon>Dermanyssoidea</taxon>
        <taxon>Laelapidae</taxon>
        <taxon>Tropilaelaps</taxon>
    </lineage>
</organism>
<dbReference type="AlphaFoldDB" id="A0A1V9Y1X1"/>
<comment type="caution">
    <text evidence="2">The sequence shown here is derived from an EMBL/GenBank/DDBJ whole genome shotgun (WGS) entry which is preliminary data.</text>
</comment>
<name>A0A1V9Y1X1_9ACAR</name>
<dbReference type="InParanoid" id="A0A1V9Y1X1"/>
<evidence type="ECO:0000313" key="3">
    <source>
        <dbReference type="Proteomes" id="UP000192247"/>
    </source>
</evidence>